<reference evidence="2 3" key="1">
    <citation type="journal article" date="2012" name="J. Bacteriol.">
        <title>Draft Genome Sequences of Four Axenic Mycoplasma genitalium Strains Isolated from Denmark, Japan, and Australia.</title>
        <authorList>
            <person name="McGowin C.L."/>
            <person name="Ma L."/>
            <person name="Jensen J.S."/>
            <person name="Mancuso M.M."/>
            <person name="Hamasuna R."/>
            <person name="Adegboye D."/>
            <person name="Martin D.H."/>
        </authorList>
    </citation>
    <scope>NUCLEOTIDE SEQUENCE [LARGE SCALE GENOMIC DNA]</scope>
    <source>
        <strain evidence="2 3">M6320</strain>
    </source>
</reference>
<evidence type="ECO:0000313" key="3">
    <source>
        <dbReference type="Proteomes" id="UP000005254"/>
    </source>
</evidence>
<dbReference type="InterPro" id="IPR019953">
    <property type="entry name" value="OHR"/>
</dbReference>
<dbReference type="KEGG" id="mgx:CM1_02710"/>
<dbReference type="AlphaFoldDB" id="A0ABC7ZJF3"/>
<dbReference type="InterPro" id="IPR036102">
    <property type="entry name" value="OsmC/Ohrsf"/>
</dbReference>
<dbReference type="Gene3D" id="3.30.300.20">
    <property type="match status" value="1"/>
</dbReference>
<accession>A0ABC7ZJF3</accession>
<dbReference type="InterPro" id="IPR015946">
    <property type="entry name" value="KH_dom-like_a/b"/>
</dbReference>
<gene>
    <name evidence="2" type="ORF">CM1_02710</name>
</gene>
<dbReference type="EMBL" id="CP003772">
    <property type="protein sequence ID" value="AFQ04283.1"/>
    <property type="molecule type" value="Genomic_DNA"/>
</dbReference>
<proteinExistence type="inferred from homology"/>
<dbReference type="PANTHER" id="PTHR33797">
    <property type="entry name" value="ORGANIC HYDROPEROXIDE RESISTANCE PROTEIN-LIKE"/>
    <property type="match status" value="1"/>
</dbReference>
<dbReference type="PANTHER" id="PTHR33797:SF2">
    <property type="entry name" value="ORGANIC HYDROPEROXIDE RESISTANCE PROTEIN-LIKE"/>
    <property type="match status" value="1"/>
</dbReference>
<dbReference type="Proteomes" id="UP000005254">
    <property type="component" value="Chromosome"/>
</dbReference>
<comment type="similarity">
    <text evidence="1">Belongs to the OsmC/Ohr family.</text>
</comment>
<name>A0ABC7ZJF3_MYCGT</name>
<dbReference type="SUPFAM" id="SSF82784">
    <property type="entry name" value="OsmC-like"/>
    <property type="match status" value="1"/>
</dbReference>
<protein>
    <submittedName>
        <fullName evidence="2">OsmC-like protein</fullName>
    </submittedName>
</protein>
<dbReference type="Pfam" id="PF02566">
    <property type="entry name" value="OsmC"/>
    <property type="match status" value="1"/>
</dbReference>
<evidence type="ECO:0000256" key="1">
    <source>
        <dbReference type="ARBA" id="ARBA00007378"/>
    </source>
</evidence>
<organism evidence="2 3">
    <name type="scientific">Mycoplasmoides genitalium M6320</name>
    <dbReference type="NCBI Taxonomy" id="662945"/>
    <lineage>
        <taxon>Bacteria</taxon>
        <taxon>Bacillati</taxon>
        <taxon>Mycoplasmatota</taxon>
        <taxon>Mycoplasmoidales</taxon>
        <taxon>Mycoplasmoidaceae</taxon>
        <taxon>Mycoplasmoides</taxon>
    </lineage>
</organism>
<evidence type="ECO:0000313" key="2">
    <source>
        <dbReference type="EMBL" id="AFQ04283.1"/>
    </source>
</evidence>
<sequence>MLFNIFTKILSILINMALIYKTVAQTETGREGSVKTLDGFQTKLSFPKPDLSVQTENNPEQLFASAYASCFSQAVIVVMQQHQFSFSKKPVVSVKVELHQENGLFHIKAGVELTTNSNDQEVGKKLIQKAHEMCPFSRLIRNENFLGLTLNGIKL</sequence>
<dbReference type="InterPro" id="IPR003718">
    <property type="entry name" value="OsmC/Ohr_fam"/>
</dbReference>
<dbReference type="NCBIfam" id="TIGR03561">
    <property type="entry name" value="organ_hyd_perox"/>
    <property type="match status" value="1"/>
</dbReference>